<organism evidence="7 8">
    <name type="scientific">Athelia psychrophila</name>
    <dbReference type="NCBI Taxonomy" id="1759441"/>
    <lineage>
        <taxon>Eukaryota</taxon>
        <taxon>Fungi</taxon>
        <taxon>Dikarya</taxon>
        <taxon>Basidiomycota</taxon>
        <taxon>Agaricomycotina</taxon>
        <taxon>Agaricomycetes</taxon>
        <taxon>Agaricomycetidae</taxon>
        <taxon>Atheliales</taxon>
        <taxon>Atheliaceae</taxon>
        <taxon>Athelia</taxon>
    </lineage>
</organism>
<sequence>LFSMIITWKALGEPHYPTQAGSFPEISDVGASFLKPLFVAGGSVTAVGFFLSLVLERWFRHTGRLLPNMRKRERVLSSLAIFGAFVGGAGLILLTVFDTDRHHALHRVFLLVFILGVALSAVFTVLEYRWISHDFVEVRKLRAAYLAKGLIAGVLIVCAVVFGIGIYEGAHKGSATAYLVAAVFEWFIAFGFTFYVLTFYVDLRMSKGVEKGELSRERLTTGQVGMGQINGLGHGNGGYGNGHGSGHGHEAVVGPGELAGGYGGEPAMRHA</sequence>
<dbReference type="EMBL" id="KV417631">
    <property type="protein sequence ID" value="KZP13567.1"/>
    <property type="molecule type" value="Genomic_DNA"/>
</dbReference>
<feature type="domain" description="CWH43-like N-terminal" evidence="6">
    <location>
        <begin position="1"/>
        <end position="204"/>
    </location>
</feature>
<dbReference type="GO" id="GO:0005886">
    <property type="term" value="C:plasma membrane"/>
    <property type="evidence" value="ECO:0007669"/>
    <property type="project" value="TreeGrafter"/>
</dbReference>
<feature type="transmembrane region" description="Helical" evidence="5">
    <location>
        <begin position="178"/>
        <end position="201"/>
    </location>
</feature>
<evidence type="ECO:0000313" key="8">
    <source>
        <dbReference type="Proteomes" id="UP000076532"/>
    </source>
</evidence>
<feature type="transmembrane region" description="Helical" evidence="5">
    <location>
        <begin position="75"/>
        <end position="97"/>
    </location>
</feature>
<dbReference type="PANTHER" id="PTHR21324">
    <property type="entry name" value="FASTING-INDUCIBLE INTEGRAL MEMBRANE PROTEIN TM6P1-RELATED"/>
    <property type="match status" value="1"/>
</dbReference>
<dbReference type="GO" id="GO:0012505">
    <property type="term" value="C:endomembrane system"/>
    <property type="evidence" value="ECO:0007669"/>
    <property type="project" value="UniProtKB-SubCell"/>
</dbReference>
<feature type="non-terminal residue" evidence="7">
    <location>
        <position position="1"/>
    </location>
</feature>
<evidence type="ECO:0000256" key="2">
    <source>
        <dbReference type="ARBA" id="ARBA00022692"/>
    </source>
</evidence>
<keyword evidence="2 5" id="KW-0812">Transmembrane</keyword>
<feature type="transmembrane region" description="Helical" evidence="5">
    <location>
        <begin position="109"/>
        <end position="131"/>
    </location>
</feature>
<evidence type="ECO:0000256" key="1">
    <source>
        <dbReference type="ARBA" id="ARBA00004127"/>
    </source>
</evidence>
<evidence type="ECO:0000259" key="6">
    <source>
        <dbReference type="Pfam" id="PF10277"/>
    </source>
</evidence>
<feature type="transmembrane region" description="Helical" evidence="5">
    <location>
        <begin position="143"/>
        <end position="166"/>
    </location>
</feature>
<dbReference type="AlphaFoldDB" id="A0A166CE32"/>
<dbReference type="InterPro" id="IPR019402">
    <property type="entry name" value="CWH43_N"/>
</dbReference>
<comment type="subcellular location">
    <subcellularLocation>
        <location evidence="1">Endomembrane system</location>
        <topology evidence="1">Multi-pass membrane protein</topology>
    </subcellularLocation>
</comment>
<keyword evidence="4 5" id="KW-0472">Membrane</keyword>
<dbReference type="Pfam" id="PF10277">
    <property type="entry name" value="Frag1"/>
    <property type="match status" value="1"/>
</dbReference>
<evidence type="ECO:0000256" key="5">
    <source>
        <dbReference type="SAM" id="Phobius"/>
    </source>
</evidence>
<evidence type="ECO:0000256" key="4">
    <source>
        <dbReference type="ARBA" id="ARBA00023136"/>
    </source>
</evidence>
<name>A0A166CE32_9AGAM</name>
<dbReference type="PANTHER" id="PTHR21324:SF2">
    <property type="entry name" value="EG:22E5.9 PROTEIN"/>
    <property type="match status" value="1"/>
</dbReference>
<accession>A0A166CE32</accession>
<dbReference type="GO" id="GO:0055085">
    <property type="term" value="P:transmembrane transport"/>
    <property type="evidence" value="ECO:0007669"/>
    <property type="project" value="InterPro"/>
</dbReference>
<reference evidence="7 8" key="1">
    <citation type="journal article" date="2016" name="Mol. Biol. Evol.">
        <title>Comparative Genomics of Early-Diverging Mushroom-Forming Fungi Provides Insights into the Origins of Lignocellulose Decay Capabilities.</title>
        <authorList>
            <person name="Nagy L.G."/>
            <person name="Riley R."/>
            <person name="Tritt A."/>
            <person name="Adam C."/>
            <person name="Daum C."/>
            <person name="Floudas D."/>
            <person name="Sun H."/>
            <person name="Yadav J.S."/>
            <person name="Pangilinan J."/>
            <person name="Larsson K.H."/>
            <person name="Matsuura K."/>
            <person name="Barry K."/>
            <person name="Labutti K."/>
            <person name="Kuo R."/>
            <person name="Ohm R.A."/>
            <person name="Bhattacharya S.S."/>
            <person name="Shirouzu T."/>
            <person name="Yoshinaga Y."/>
            <person name="Martin F.M."/>
            <person name="Grigoriev I.V."/>
            <person name="Hibbett D.S."/>
        </authorList>
    </citation>
    <scope>NUCLEOTIDE SEQUENCE [LARGE SCALE GENOMIC DNA]</scope>
    <source>
        <strain evidence="7 8">CBS 109695</strain>
    </source>
</reference>
<dbReference type="OrthoDB" id="10032492at2759"/>
<gene>
    <name evidence="7" type="ORF">FIBSPDRAFT_869237</name>
</gene>
<evidence type="ECO:0000256" key="3">
    <source>
        <dbReference type="ARBA" id="ARBA00022989"/>
    </source>
</evidence>
<dbReference type="STRING" id="436010.A0A166CE32"/>
<dbReference type="InterPro" id="IPR050911">
    <property type="entry name" value="DRAM/TMEM150_Autophagy_Mod"/>
</dbReference>
<keyword evidence="8" id="KW-1185">Reference proteome</keyword>
<evidence type="ECO:0000313" key="7">
    <source>
        <dbReference type="EMBL" id="KZP13567.1"/>
    </source>
</evidence>
<protein>
    <recommendedName>
        <fullName evidence="6">CWH43-like N-terminal domain-containing protein</fullName>
    </recommendedName>
</protein>
<dbReference type="Proteomes" id="UP000076532">
    <property type="component" value="Unassembled WGS sequence"/>
</dbReference>
<feature type="transmembrane region" description="Helical" evidence="5">
    <location>
        <begin position="37"/>
        <end position="55"/>
    </location>
</feature>
<proteinExistence type="predicted"/>
<keyword evidence="3 5" id="KW-1133">Transmembrane helix</keyword>